<dbReference type="PANTHER" id="PTHR23511">
    <property type="entry name" value="SYNAPTIC VESICLE GLYCOPROTEIN 2"/>
    <property type="match status" value="1"/>
</dbReference>
<keyword evidence="2" id="KW-0813">Transport</keyword>
<evidence type="ECO:0000256" key="6">
    <source>
        <dbReference type="SAM" id="Phobius"/>
    </source>
</evidence>
<evidence type="ECO:0000256" key="3">
    <source>
        <dbReference type="ARBA" id="ARBA00022692"/>
    </source>
</evidence>
<evidence type="ECO:0000313" key="7">
    <source>
        <dbReference type="Proteomes" id="UP000829291"/>
    </source>
</evidence>
<feature type="transmembrane region" description="Helical" evidence="6">
    <location>
        <begin position="194"/>
        <end position="216"/>
    </location>
</feature>
<comment type="subcellular location">
    <subcellularLocation>
        <location evidence="1">Membrane</location>
        <topology evidence="1">Multi-pass membrane protein</topology>
    </subcellularLocation>
</comment>
<keyword evidence="4 6" id="KW-1133">Transmembrane helix</keyword>
<evidence type="ECO:0000256" key="5">
    <source>
        <dbReference type="ARBA" id="ARBA00023136"/>
    </source>
</evidence>
<feature type="transmembrane region" description="Helical" evidence="6">
    <location>
        <begin position="141"/>
        <end position="159"/>
    </location>
</feature>
<proteinExistence type="predicted"/>
<keyword evidence="7" id="KW-1185">Reference proteome</keyword>
<evidence type="ECO:0000313" key="8">
    <source>
        <dbReference type="RefSeq" id="XP_046594594.1"/>
    </source>
</evidence>
<dbReference type="RefSeq" id="XP_046594594.1">
    <property type="nucleotide sequence ID" value="XM_046738638.1"/>
</dbReference>
<keyword evidence="3 6" id="KW-0812">Transmembrane</keyword>
<keyword evidence="5 6" id="KW-0472">Membrane</keyword>
<evidence type="ECO:0000256" key="2">
    <source>
        <dbReference type="ARBA" id="ARBA00022448"/>
    </source>
</evidence>
<evidence type="ECO:0000256" key="1">
    <source>
        <dbReference type="ARBA" id="ARBA00004141"/>
    </source>
</evidence>
<feature type="transmembrane region" description="Helical" evidence="6">
    <location>
        <begin position="62"/>
        <end position="86"/>
    </location>
</feature>
<dbReference type="GeneID" id="107227387"/>
<evidence type="ECO:0000256" key="4">
    <source>
        <dbReference type="ARBA" id="ARBA00022989"/>
    </source>
</evidence>
<dbReference type="PANTHER" id="PTHR23511:SF36">
    <property type="entry name" value="EG:BACR7A4.13 PROTEIN-RELATED"/>
    <property type="match status" value="1"/>
</dbReference>
<accession>A0ABM3G2U8</accession>
<dbReference type="Proteomes" id="UP000829291">
    <property type="component" value="Chromosome 1"/>
</dbReference>
<sequence>MGKGERALECLRNIHRRNYPHNENELEYWESLDSLEDDLPFSGTLSTGEFKTYVPKGVRPPCYSAIIVLQIQFVFQLSYFTMSYWFPDLKCRQVLWFQIPTIQAECKLGVKSLEDKYSSRNGNELASSSCSSLRIDPGFETGALFVALATLPFLAWMIMRMDQSGRRIFIATSHVIGGFLSFCVHYVIGTKYTLFYTSLMEAMWIVSGTASSCLVVELSKTQTRVLGVGFANSLGYLGMAMGTHGLLLTEGAGCIAVISLSGVMLTDQPCSSAVVYDIRNLD</sequence>
<organism evidence="7 8">
    <name type="scientific">Neodiprion lecontei</name>
    <name type="common">Redheaded pine sawfly</name>
    <dbReference type="NCBI Taxonomy" id="441921"/>
    <lineage>
        <taxon>Eukaryota</taxon>
        <taxon>Metazoa</taxon>
        <taxon>Ecdysozoa</taxon>
        <taxon>Arthropoda</taxon>
        <taxon>Hexapoda</taxon>
        <taxon>Insecta</taxon>
        <taxon>Pterygota</taxon>
        <taxon>Neoptera</taxon>
        <taxon>Endopterygota</taxon>
        <taxon>Hymenoptera</taxon>
        <taxon>Tenthredinoidea</taxon>
        <taxon>Diprionidae</taxon>
        <taxon>Diprioninae</taxon>
        <taxon>Neodiprion</taxon>
    </lineage>
</organism>
<name>A0ABM3G2U8_NEOLC</name>
<gene>
    <name evidence="8" type="primary">LOC107227387</name>
</gene>
<reference evidence="8" key="1">
    <citation type="submission" date="2025-08" db="UniProtKB">
        <authorList>
            <consortium name="RefSeq"/>
        </authorList>
    </citation>
    <scope>IDENTIFICATION</scope>
    <source>
        <tissue evidence="8">Thorax and Abdomen</tissue>
    </source>
</reference>
<protein>
    <submittedName>
        <fullName evidence="8">Uncharacterized protein LOC107227387</fullName>
    </submittedName>
</protein>
<feature type="transmembrane region" description="Helical" evidence="6">
    <location>
        <begin position="168"/>
        <end position="188"/>
    </location>
</feature>